<evidence type="ECO:0000256" key="1">
    <source>
        <dbReference type="ARBA" id="ARBA00007587"/>
    </source>
</evidence>
<evidence type="ECO:0000256" key="4">
    <source>
        <dbReference type="ARBA" id="ARBA00022679"/>
    </source>
</evidence>
<reference evidence="15 17" key="1">
    <citation type="journal article" date="2014" name="BMC Genomics">
        <title>Oil accumulation mechanisms of the oleaginous microalga Chlorella protothecoides revealed through its genome, transcriptomes, and proteomes.</title>
        <authorList>
            <person name="Gao C."/>
            <person name="Wang Y."/>
            <person name="Shen Y."/>
            <person name="Yan D."/>
            <person name="He X."/>
            <person name="Dai J."/>
            <person name="Wu Q."/>
        </authorList>
    </citation>
    <scope>NUCLEOTIDE SEQUENCE [LARGE SCALE GENOMIC DNA]</scope>
    <source>
        <strain evidence="15 17">0710</strain>
    </source>
</reference>
<keyword evidence="3 13" id="KW-0237">DNA synthesis</keyword>
<keyword evidence="5" id="KW-0479">Metal-binding</keyword>
<protein>
    <recommendedName>
        <fullName evidence="2 13">Thymidine kinase</fullName>
        <ecNumber evidence="2 13">2.7.1.21</ecNumber>
    </recommendedName>
</protein>
<dbReference type="Gene3D" id="3.40.50.300">
    <property type="entry name" value="P-loop containing nucleotide triphosphate hydrolases"/>
    <property type="match status" value="1"/>
</dbReference>
<evidence type="ECO:0000256" key="14">
    <source>
        <dbReference type="RuleBase" id="RU004165"/>
    </source>
</evidence>
<gene>
    <name evidence="16" type="ORF">APUTEX25_003781</name>
    <name evidence="15" type="ORF">F751_1512</name>
</gene>
<sequence>MFAGKSSELLRRVERLEAAGLTVALVKSSKDSRYSNSHVVTHDGVKKACYAVPSLEVFRSMAGDRWAKYQVVAVDEAQFFPDLFHICSSTADGEGKLWVLAGLDGDFMRQRFGQMLDLVPHADSVTKLTARCQYCAQSGVTTAAPFTVRFSVADQRQEVVGGAERYAAVCRQHFGRMLGHDAAAPEGDADAQAAT</sequence>
<comment type="catalytic activity">
    <reaction evidence="10 13">
        <text>thymidine + ATP = dTMP + ADP + H(+)</text>
        <dbReference type="Rhea" id="RHEA:19129"/>
        <dbReference type="ChEBI" id="CHEBI:15378"/>
        <dbReference type="ChEBI" id="CHEBI:17748"/>
        <dbReference type="ChEBI" id="CHEBI:30616"/>
        <dbReference type="ChEBI" id="CHEBI:63528"/>
        <dbReference type="ChEBI" id="CHEBI:456216"/>
        <dbReference type="EC" id="2.7.1.21"/>
    </reaction>
</comment>
<dbReference type="AlphaFoldDB" id="A0A087SJJ4"/>
<evidence type="ECO:0000313" key="16">
    <source>
        <dbReference type="EMBL" id="RMZ55815.1"/>
    </source>
</evidence>
<accession>A0A087SJJ4</accession>
<keyword evidence="8" id="KW-0862">Zinc</keyword>
<name>A0A087SJJ4_AUXPR</name>
<dbReference type="GO" id="GO:0005524">
    <property type="term" value="F:ATP binding"/>
    <property type="evidence" value="ECO:0007669"/>
    <property type="project" value="UniProtKB-KW"/>
</dbReference>
<evidence type="ECO:0000313" key="15">
    <source>
        <dbReference type="EMBL" id="KFM25898.1"/>
    </source>
</evidence>
<proteinExistence type="inferred from homology"/>
<evidence type="ECO:0000256" key="9">
    <source>
        <dbReference type="ARBA" id="ARBA00022840"/>
    </source>
</evidence>
<evidence type="ECO:0000256" key="6">
    <source>
        <dbReference type="ARBA" id="ARBA00022741"/>
    </source>
</evidence>
<dbReference type="SUPFAM" id="SSF52540">
    <property type="entry name" value="P-loop containing nucleoside triphosphate hydrolases"/>
    <property type="match status" value="1"/>
</dbReference>
<feature type="active site" description="Proton acceptor" evidence="11">
    <location>
        <position position="76"/>
    </location>
</feature>
<dbReference type="FunFam" id="3.40.50.300:FF:000948">
    <property type="entry name" value="Thymidine kinase"/>
    <property type="match status" value="1"/>
</dbReference>
<dbReference type="STRING" id="3075.A0A087SJJ4"/>
<dbReference type="GO" id="GO:0004797">
    <property type="term" value="F:thymidine kinase activity"/>
    <property type="evidence" value="ECO:0007669"/>
    <property type="project" value="UniProtKB-EC"/>
</dbReference>
<evidence type="ECO:0000256" key="7">
    <source>
        <dbReference type="ARBA" id="ARBA00022777"/>
    </source>
</evidence>
<dbReference type="Gene3D" id="3.30.60.20">
    <property type="match status" value="1"/>
</dbReference>
<feature type="binding site" evidence="12">
    <location>
        <position position="166"/>
    </location>
    <ligand>
        <name>substrate</name>
    </ligand>
</feature>
<keyword evidence="7 13" id="KW-0418">Kinase</keyword>
<dbReference type="PIRSF" id="PIRSF035805">
    <property type="entry name" value="TK_cell"/>
    <property type="match status" value="1"/>
</dbReference>
<dbReference type="KEGG" id="apro:F751_1512"/>
<keyword evidence="4 13" id="KW-0808">Transferase</keyword>
<dbReference type="Proteomes" id="UP000028924">
    <property type="component" value="Unassembled WGS sequence"/>
</dbReference>
<dbReference type="EMBL" id="KL662123">
    <property type="protein sequence ID" value="KFM25898.1"/>
    <property type="molecule type" value="Genomic_DNA"/>
</dbReference>
<dbReference type="GO" id="GO:0046104">
    <property type="term" value="P:thymidine metabolic process"/>
    <property type="evidence" value="ECO:0007669"/>
    <property type="project" value="TreeGrafter"/>
</dbReference>
<dbReference type="GeneID" id="23612903"/>
<dbReference type="GO" id="GO:0071897">
    <property type="term" value="P:DNA biosynthetic process"/>
    <property type="evidence" value="ECO:0007669"/>
    <property type="project" value="UniProtKB-KW"/>
</dbReference>
<keyword evidence="17" id="KW-1185">Reference proteome</keyword>
<keyword evidence="6 13" id="KW-0547">Nucleotide-binding</keyword>
<evidence type="ECO:0000256" key="12">
    <source>
        <dbReference type="PIRSR" id="PIRSR035805-2"/>
    </source>
</evidence>
<reference evidence="18" key="2">
    <citation type="journal article" date="2018" name="Algal Res.">
        <title>Characterization of plant carbon substrate utilization by Auxenochlorella protothecoides.</title>
        <authorList>
            <person name="Vogler B.W."/>
            <person name="Starkenburg S.R."/>
            <person name="Sudasinghe N."/>
            <person name="Schambach J.Y."/>
            <person name="Rollin J.A."/>
            <person name="Pattathil S."/>
            <person name="Barry A.N."/>
        </authorList>
    </citation>
    <scope>NUCLEOTIDE SEQUENCE [LARGE SCALE GENOMIC DNA]</scope>
    <source>
        <strain evidence="18">UTEX 25</strain>
    </source>
</reference>
<dbReference type="Proteomes" id="UP000279271">
    <property type="component" value="Unassembled WGS sequence"/>
</dbReference>
<dbReference type="InterPro" id="IPR001267">
    <property type="entry name" value="Thymidine_kinase"/>
</dbReference>
<comment type="similarity">
    <text evidence="1 14">Belongs to the thymidine kinase family.</text>
</comment>
<keyword evidence="9 13" id="KW-0067">ATP-binding</keyword>
<evidence type="ECO:0000256" key="3">
    <source>
        <dbReference type="ARBA" id="ARBA00022634"/>
    </source>
</evidence>
<evidence type="ECO:0000256" key="11">
    <source>
        <dbReference type="PIRSR" id="PIRSR035805-1"/>
    </source>
</evidence>
<organism evidence="15 17">
    <name type="scientific">Auxenochlorella protothecoides</name>
    <name type="common">Green microalga</name>
    <name type="synonym">Chlorella protothecoides</name>
    <dbReference type="NCBI Taxonomy" id="3075"/>
    <lineage>
        <taxon>Eukaryota</taxon>
        <taxon>Viridiplantae</taxon>
        <taxon>Chlorophyta</taxon>
        <taxon>core chlorophytes</taxon>
        <taxon>Trebouxiophyceae</taxon>
        <taxon>Chlorellales</taxon>
        <taxon>Chlorellaceae</taxon>
        <taxon>Auxenochlorella</taxon>
    </lineage>
</organism>
<dbReference type="EC" id="2.7.1.21" evidence="2 13"/>
<dbReference type="RefSeq" id="XP_011398794.1">
    <property type="nucleotide sequence ID" value="XM_011400492.1"/>
</dbReference>
<dbReference type="GO" id="GO:0046872">
    <property type="term" value="F:metal ion binding"/>
    <property type="evidence" value="ECO:0007669"/>
    <property type="project" value="UniProtKB-KW"/>
</dbReference>
<dbReference type="PANTHER" id="PTHR11441:SF0">
    <property type="entry name" value="THYMIDINE KINASE, CYTOSOLIC"/>
    <property type="match status" value="1"/>
</dbReference>
<dbReference type="SUPFAM" id="SSF57716">
    <property type="entry name" value="Glucocorticoid receptor-like (DNA-binding domain)"/>
    <property type="match status" value="1"/>
</dbReference>
<evidence type="ECO:0000256" key="8">
    <source>
        <dbReference type="ARBA" id="ARBA00022833"/>
    </source>
</evidence>
<dbReference type="OrthoDB" id="439028at2759"/>
<evidence type="ECO:0000256" key="2">
    <source>
        <dbReference type="ARBA" id="ARBA00012118"/>
    </source>
</evidence>
<evidence type="ECO:0000313" key="18">
    <source>
        <dbReference type="Proteomes" id="UP000279271"/>
    </source>
</evidence>
<dbReference type="InterPro" id="IPR027417">
    <property type="entry name" value="P-loop_NTPase"/>
</dbReference>
<dbReference type="EMBL" id="QOKY01000158">
    <property type="protein sequence ID" value="RMZ55815.1"/>
    <property type="molecule type" value="Genomic_DNA"/>
</dbReference>
<dbReference type="eggNOG" id="KOG3125">
    <property type="taxonomic scope" value="Eukaryota"/>
</dbReference>
<evidence type="ECO:0000256" key="5">
    <source>
        <dbReference type="ARBA" id="ARBA00022723"/>
    </source>
</evidence>
<evidence type="ECO:0000313" key="17">
    <source>
        <dbReference type="Proteomes" id="UP000028924"/>
    </source>
</evidence>
<reference evidence="16" key="3">
    <citation type="submission" date="2018-10" db="EMBL/GenBank/DDBJ databases">
        <authorList>
            <person name="Hovde B."/>
            <person name="Zhang X."/>
        </authorList>
    </citation>
    <scope>NUCLEOTIDE SEQUENCE [LARGE SCALE GENOMIC DNA]</scope>
    <source>
        <strain evidence="16">UTEX 25</strain>
    </source>
</reference>
<dbReference type="Pfam" id="PF00265">
    <property type="entry name" value="TK"/>
    <property type="match status" value="1"/>
</dbReference>
<evidence type="ECO:0000256" key="10">
    <source>
        <dbReference type="ARBA" id="ARBA00048254"/>
    </source>
</evidence>
<dbReference type="PANTHER" id="PTHR11441">
    <property type="entry name" value="THYMIDINE KINASE"/>
    <property type="match status" value="1"/>
</dbReference>
<dbReference type="PROSITE" id="PS00603">
    <property type="entry name" value="TK_CELLULAR_TYPE"/>
    <property type="match status" value="1"/>
</dbReference>
<evidence type="ECO:0000256" key="13">
    <source>
        <dbReference type="RuleBase" id="RU000544"/>
    </source>
</evidence>
<reference evidence="16" key="4">
    <citation type="submission" date="2018-11" db="EMBL/GenBank/DDBJ databases">
        <title>Characterization of plant carbon substrate utilization by Auxenochlorella protothecoides.</title>
        <authorList>
            <person name="Vogler B.W."/>
            <person name="Starkenburg S.R."/>
            <person name="Sudasinghe N."/>
            <person name="Schambach J.Y."/>
            <person name="Rollin J.A."/>
            <person name="Pattathil S."/>
            <person name="Barry A.N."/>
        </authorList>
    </citation>
    <scope>NUCLEOTIDE SEQUENCE [LARGE SCALE GENOMIC DNA]</scope>
    <source>
        <strain evidence="16">UTEX 25</strain>
    </source>
</reference>
<dbReference type="InterPro" id="IPR020633">
    <property type="entry name" value="Thymidine_kinase_CS"/>
</dbReference>